<evidence type="ECO:0000313" key="2">
    <source>
        <dbReference type="Proteomes" id="UP000613743"/>
    </source>
</evidence>
<dbReference type="Proteomes" id="UP000613743">
    <property type="component" value="Unassembled WGS sequence"/>
</dbReference>
<evidence type="ECO:0008006" key="3">
    <source>
        <dbReference type="Google" id="ProtNLM"/>
    </source>
</evidence>
<accession>A0A917N6Z7</accession>
<protein>
    <recommendedName>
        <fullName evidence="3">TIGR02450 family Trp-rich protein</fullName>
    </recommendedName>
</protein>
<name>A0A917N6Z7_9GAMM</name>
<comment type="caution">
    <text evidence="1">The sequence shown here is derived from an EMBL/GenBank/DDBJ whole genome shotgun (WGS) entry which is preliminary data.</text>
</comment>
<proteinExistence type="predicted"/>
<dbReference type="Pfam" id="PF09493">
    <property type="entry name" value="DUF2389"/>
    <property type="match status" value="1"/>
</dbReference>
<keyword evidence="2" id="KW-1185">Reference proteome</keyword>
<dbReference type="NCBIfam" id="TIGR02450">
    <property type="entry name" value="TIGR02450 family Trp-rich protein"/>
    <property type="match status" value="1"/>
</dbReference>
<evidence type="ECO:0000313" key="1">
    <source>
        <dbReference type="EMBL" id="GGI70254.1"/>
    </source>
</evidence>
<dbReference type="InterPro" id="IPR012663">
    <property type="entry name" value="CHP02450_Tryp"/>
</dbReference>
<dbReference type="AlphaFoldDB" id="A0A917N6Z7"/>
<dbReference type="EMBL" id="BMPZ01000001">
    <property type="protein sequence ID" value="GGI70254.1"/>
    <property type="molecule type" value="Genomic_DNA"/>
</dbReference>
<dbReference type="RefSeq" id="WP_188917370.1">
    <property type="nucleotide sequence ID" value="NZ_BMPZ01000001.1"/>
</dbReference>
<sequence length="71" mass="8604">MNFIHPKKLLHSKWTKIKVINKLKHFTVIKVSFNEKQQVIECSMRAEFTGQEFALDWRELKNANEWQMGWL</sequence>
<gene>
    <name evidence="1" type="ORF">GCM10009332_04330</name>
</gene>
<reference evidence="1" key="1">
    <citation type="journal article" date="2014" name="Int. J. Syst. Evol. Microbiol.">
        <title>Complete genome sequence of Corynebacterium casei LMG S-19264T (=DSM 44701T), isolated from a smear-ripened cheese.</title>
        <authorList>
            <consortium name="US DOE Joint Genome Institute (JGI-PGF)"/>
            <person name="Walter F."/>
            <person name="Albersmeier A."/>
            <person name="Kalinowski J."/>
            <person name="Ruckert C."/>
        </authorList>
    </citation>
    <scope>NUCLEOTIDE SEQUENCE</scope>
    <source>
        <strain evidence="1">JCM 30804</strain>
    </source>
</reference>
<organism evidence="1 2">
    <name type="scientific">Shewanella gelidii</name>
    <dbReference type="NCBI Taxonomy" id="1642821"/>
    <lineage>
        <taxon>Bacteria</taxon>
        <taxon>Pseudomonadati</taxon>
        <taxon>Pseudomonadota</taxon>
        <taxon>Gammaproteobacteria</taxon>
        <taxon>Alteromonadales</taxon>
        <taxon>Shewanellaceae</taxon>
        <taxon>Shewanella</taxon>
    </lineage>
</organism>
<reference evidence="1" key="2">
    <citation type="submission" date="2020-09" db="EMBL/GenBank/DDBJ databases">
        <authorList>
            <person name="Sun Q."/>
            <person name="Ohkuma M."/>
        </authorList>
    </citation>
    <scope>NUCLEOTIDE SEQUENCE</scope>
    <source>
        <strain evidence="1">JCM 30804</strain>
    </source>
</reference>